<dbReference type="Gene3D" id="3.40.50.720">
    <property type="entry name" value="NAD(P)-binding Rossmann-like Domain"/>
    <property type="match status" value="1"/>
</dbReference>
<proteinExistence type="predicted"/>
<dbReference type="SUPFAM" id="SSF51735">
    <property type="entry name" value="NAD(P)-binding Rossmann-fold domains"/>
    <property type="match status" value="1"/>
</dbReference>
<dbReference type="PANTHER" id="PTHR14097">
    <property type="entry name" value="OXIDOREDUCTASE HTATIP2"/>
    <property type="match status" value="1"/>
</dbReference>
<evidence type="ECO:0000313" key="2">
    <source>
        <dbReference type="Proteomes" id="UP000785200"/>
    </source>
</evidence>
<evidence type="ECO:0000313" key="1">
    <source>
        <dbReference type="EMBL" id="KAG0651922.1"/>
    </source>
</evidence>
<comment type="caution">
    <text evidence="1">The sequence shown here is derived from an EMBL/GenBank/DDBJ whole genome shotgun (WGS) entry which is preliminary data.</text>
</comment>
<reference evidence="1" key="1">
    <citation type="submission" date="2019-07" db="EMBL/GenBank/DDBJ databases">
        <title>Hyphodiscus hymeniophilus genome sequencing and assembly.</title>
        <authorList>
            <person name="Kramer G."/>
            <person name="Nodwell J."/>
        </authorList>
    </citation>
    <scope>NUCLEOTIDE SEQUENCE</scope>
    <source>
        <strain evidence="1">ATCC 34498</strain>
    </source>
</reference>
<keyword evidence="2" id="KW-1185">Reference proteome</keyword>
<gene>
    <name evidence="1" type="ORF">D0Z07_1251</name>
</gene>
<dbReference type="AlphaFoldDB" id="A0A9P6VQU3"/>
<accession>A0A9P6VQU3</accession>
<dbReference type="OrthoDB" id="9975943at2759"/>
<dbReference type="EMBL" id="VNKQ01000003">
    <property type="protein sequence ID" value="KAG0651922.1"/>
    <property type="molecule type" value="Genomic_DNA"/>
</dbReference>
<organism evidence="1 2">
    <name type="scientific">Hyphodiscus hymeniophilus</name>
    <dbReference type="NCBI Taxonomy" id="353542"/>
    <lineage>
        <taxon>Eukaryota</taxon>
        <taxon>Fungi</taxon>
        <taxon>Dikarya</taxon>
        <taxon>Ascomycota</taxon>
        <taxon>Pezizomycotina</taxon>
        <taxon>Leotiomycetes</taxon>
        <taxon>Helotiales</taxon>
        <taxon>Hyphodiscaceae</taxon>
        <taxon>Hyphodiscus</taxon>
    </lineage>
</organism>
<protein>
    <submittedName>
        <fullName evidence="1">Botcinic acid biosynthesis cluster B 16</fullName>
    </submittedName>
</protein>
<dbReference type="Proteomes" id="UP000785200">
    <property type="component" value="Unassembled WGS sequence"/>
</dbReference>
<name>A0A9P6VQU3_9HELO</name>
<sequence length="247" mass="26552">MHLILTGATGLVGSGVLRHMIETPSISKVSVLSRRPVPQAEGHEKVHVIIQPDFNTYTSEILAQIKDAEGCVWAQGISVTQVTKEEYLKITYDYPLAAAKAFAALPDPPKPFKFVYVSGEGATTSPGMFTAHFGVIKGRTEAALLALSKESPYANLRPYSLRPAGVDPTLHTEIQEWIAPAQGYLKAFRALSPAFRALTPSLISPTKDLARVLTDLAMGNGEPLEGKGVEGEGRTISNVGMRRLAGI</sequence>
<dbReference type="InterPro" id="IPR036291">
    <property type="entry name" value="NAD(P)-bd_dom_sf"/>
</dbReference>
<dbReference type="PANTHER" id="PTHR14097:SF8">
    <property type="entry name" value="NAD(P)-BINDING DOMAIN-CONTAINING PROTEIN"/>
    <property type="match status" value="1"/>
</dbReference>